<organism evidence="1 2">
    <name type="scientific">Bacteroides faecis</name>
    <dbReference type="NCBI Taxonomy" id="674529"/>
    <lineage>
        <taxon>Bacteria</taxon>
        <taxon>Pseudomonadati</taxon>
        <taxon>Bacteroidota</taxon>
        <taxon>Bacteroidia</taxon>
        <taxon>Bacteroidales</taxon>
        <taxon>Bacteroidaceae</taxon>
        <taxon>Bacteroides</taxon>
    </lineage>
</organism>
<gene>
    <name evidence="1" type="ORF">NXW97_11160</name>
</gene>
<proteinExistence type="predicted"/>
<dbReference type="AlphaFoldDB" id="A0AAW5NVH6"/>
<dbReference type="EMBL" id="JANUTS010000001">
    <property type="protein sequence ID" value="MCS2792559.1"/>
    <property type="molecule type" value="Genomic_DNA"/>
</dbReference>
<evidence type="ECO:0000313" key="1">
    <source>
        <dbReference type="EMBL" id="MCS2792559.1"/>
    </source>
</evidence>
<accession>A0AAW5NVH6</accession>
<dbReference type="Proteomes" id="UP001204548">
    <property type="component" value="Unassembled WGS sequence"/>
</dbReference>
<name>A0AAW5NVH6_9BACE</name>
<dbReference type="RefSeq" id="WP_010537250.1">
    <property type="nucleotide sequence ID" value="NZ_CAJTBQ010000052.1"/>
</dbReference>
<comment type="caution">
    <text evidence="1">The sequence shown here is derived from an EMBL/GenBank/DDBJ whole genome shotgun (WGS) entry which is preliminary data.</text>
</comment>
<reference evidence="1" key="1">
    <citation type="submission" date="2022-08" db="EMBL/GenBank/DDBJ databases">
        <title>Genome Sequencing of Bacteroides fragilis Group Isolates with Nanopore Technology.</title>
        <authorList>
            <person name="Tisza M.J."/>
            <person name="Smith D."/>
            <person name="Dekker J.P."/>
        </authorList>
    </citation>
    <scope>NUCLEOTIDE SEQUENCE</scope>
    <source>
        <strain evidence="1">BFG-351</strain>
    </source>
</reference>
<evidence type="ECO:0000313" key="2">
    <source>
        <dbReference type="Proteomes" id="UP001204548"/>
    </source>
</evidence>
<protein>
    <submittedName>
        <fullName evidence="1">Uncharacterized protein</fullName>
    </submittedName>
</protein>
<sequence>MTNLEIVIHNSYIANELFRTDRNKSELYLGKILELTFTQHDFLSKIPEQDAVAVGEAYLNLLDVVNDPKYYQTFSTLGYYFLSCGLLFNPSDIRALDKRILILNLGAQLFCRTIAKVRNEHLSNYINFEDWQHFPKAVKFVLLLEYKDFSILEKVAQLPHDMILRGQWLKDAAESGYFNELCSTKDILEFGGSLHNDIMDYLYEEIVNKGTFYFYD</sequence>